<dbReference type="EMBL" id="WDBY01000020">
    <property type="protein sequence ID" value="KAB6477389.1"/>
    <property type="molecule type" value="Genomic_DNA"/>
</dbReference>
<evidence type="ECO:0000313" key="14">
    <source>
        <dbReference type="Proteomes" id="UP000483142"/>
    </source>
</evidence>
<dbReference type="EMBL" id="WDBZ01000021">
    <property type="protein sequence ID" value="KAB6452575.1"/>
    <property type="molecule type" value="Genomic_DNA"/>
</dbReference>
<evidence type="ECO:0000313" key="8">
    <source>
        <dbReference type="Proteomes" id="UP000186631"/>
    </source>
</evidence>
<evidence type="ECO:0000313" key="9">
    <source>
        <dbReference type="Proteomes" id="UP000437380"/>
    </source>
</evidence>
<evidence type="ECO:0000313" key="1">
    <source>
        <dbReference type="EMBL" id="KAB3862821.1"/>
    </source>
</evidence>
<dbReference type="Proteomes" id="UP000470332">
    <property type="component" value="Unassembled WGS sequence"/>
</dbReference>
<sequence>MIPSFQFRGKGSGTARFHLQGRALQVSGENHPRPAPVFSPKTLPVEAVRILAPEIGNDMFHLLIANDHESKGMYRKTENRQMDKKNGTGRRSLHNVQLSLFKRDFTGMGGSRHRLFQGILQVPL</sequence>
<accession>A0A1Q6IST8</accession>
<evidence type="ECO:0000313" key="7">
    <source>
        <dbReference type="EMBL" id="OKZ43900.1"/>
    </source>
</evidence>
<reference evidence="9 10" key="2">
    <citation type="journal article" date="2019" name="Nat. Med.">
        <title>A library of human gut bacterial isolates paired with longitudinal multiomics data enables mechanistic microbiome research.</title>
        <authorList>
            <person name="Poyet M."/>
            <person name="Groussin M."/>
            <person name="Gibbons S.M."/>
            <person name="Avila-Pacheco J."/>
            <person name="Jiang X."/>
            <person name="Kearney S.M."/>
            <person name="Perrotta A.R."/>
            <person name="Berdy B."/>
            <person name="Zhao S."/>
            <person name="Lieberman T.D."/>
            <person name="Swanson P.K."/>
            <person name="Smith M."/>
            <person name="Roesemann S."/>
            <person name="Alexander J.E."/>
            <person name="Rich S.A."/>
            <person name="Livny J."/>
            <person name="Vlamakis H."/>
            <person name="Clish C."/>
            <person name="Bullock K."/>
            <person name="Deik A."/>
            <person name="Scott J."/>
            <person name="Pierce K.A."/>
            <person name="Xavier R.J."/>
            <person name="Alm E.J."/>
        </authorList>
    </citation>
    <scope>NUCLEOTIDE SEQUENCE [LARGE SCALE GENOMIC DNA]</scope>
    <source>
        <strain evidence="3 10">BIOML-A140</strain>
        <strain evidence="2 14">BIOML-A141</strain>
        <strain evidence="6 9">BIOML-A82</strain>
        <strain evidence="5 12">BIOML-A85</strain>
        <strain evidence="1 11">BIOML-A9</strain>
        <strain evidence="4 13">BIOML-A93</strain>
    </source>
</reference>
<evidence type="ECO:0000313" key="3">
    <source>
        <dbReference type="EMBL" id="KAB6477389.1"/>
    </source>
</evidence>
<dbReference type="AlphaFoldDB" id="A0A1Q6IST8"/>
<dbReference type="EMBL" id="WCZV01000024">
    <property type="protein sequence ID" value="KAB6697806.1"/>
    <property type="molecule type" value="Genomic_DNA"/>
</dbReference>
<dbReference type="Proteomes" id="UP000186631">
    <property type="component" value="Unassembled WGS sequence"/>
</dbReference>
<evidence type="ECO:0000313" key="6">
    <source>
        <dbReference type="EMBL" id="KAB6697806.1"/>
    </source>
</evidence>
<evidence type="ECO:0000313" key="11">
    <source>
        <dbReference type="Proteomes" id="UP000470332"/>
    </source>
</evidence>
<reference evidence="7 8" key="1">
    <citation type="journal article" date="2016" name="Nat. Biotechnol.">
        <title>Measurement of bacterial replication rates in microbial communities.</title>
        <authorList>
            <person name="Brown C.T."/>
            <person name="Olm M.R."/>
            <person name="Thomas B.C."/>
            <person name="Banfield J.F."/>
        </authorList>
    </citation>
    <scope>NUCLEOTIDE SEQUENCE [LARGE SCALE GENOMIC DNA]</scope>
    <source>
        <strain evidence="7">42_262</strain>
    </source>
</reference>
<dbReference type="EMBL" id="MNQV01000231">
    <property type="protein sequence ID" value="OKZ43900.1"/>
    <property type="molecule type" value="Genomic_DNA"/>
</dbReference>
<dbReference type="Proteomes" id="UP000468344">
    <property type="component" value="Unassembled WGS sequence"/>
</dbReference>
<gene>
    <name evidence="7" type="ORF">BHV80_16215</name>
    <name evidence="1" type="ORF">GAS37_08415</name>
    <name evidence="6" type="ORF">GAY17_16440</name>
    <name evidence="3" type="ORF">GAZ06_11735</name>
    <name evidence="2" type="ORF">GAZ09_11785</name>
    <name evidence="4" type="ORF">GAZ76_16960</name>
    <name evidence="5" type="ORF">GAZ92_15330</name>
</gene>
<protein>
    <submittedName>
        <fullName evidence="7">Uncharacterized protein</fullName>
    </submittedName>
</protein>
<evidence type="ECO:0000313" key="2">
    <source>
        <dbReference type="EMBL" id="KAB6452575.1"/>
    </source>
</evidence>
<dbReference type="EMBL" id="WCXA01000014">
    <property type="protein sequence ID" value="KAB3862821.1"/>
    <property type="molecule type" value="Genomic_DNA"/>
</dbReference>
<dbReference type="Proteomes" id="UP000470777">
    <property type="component" value="Unassembled WGS sequence"/>
</dbReference>
<dbReference type="EMBL" id="WDAG01000023">
    <property type="protein sequence ID" value="KAB6657185.1"/>
    <property type="molecule type" value="Genomic_DNA"/>
</dbReference>
<dbReference type="Proteomes" id="UP000483142">
    <property type="component" value="Unassembled WGS sequence"/>
</dbReference>
<evidence type="ECO:0000313" key="13">
    <source>
        <dbReference type="Proteomes" id="UP000470952"/>
    </source>
</evidence>
<comment type="caution">
    <text evidence="7">The sequence shown here is derived from an EMBL/GenBank/DDBJ whole genome shotgun (WGS) entry which is preliminary data.</text>
</comment>
<dbReference type="Proteomes" id="UP000470952">
    <property type="component" value="Unassembled WGS sequence"/>
</dbReference>
<evidence type="ECO:0000313" key="5">
    <source>
        <dbReference type="EMBL" id="KAB6690245.1"/>
    </source>
</evidence>
<dbReference type="Proteomes" id="UP000437380">
    <property type="component" value="Unassembled WGS sequence"/>
</dbReference>
<evidence type="ECO:0000313" key="10">
    <source>
        <dbReference type="Proteomes" id="UP000468344"/>
    </source>
</evidence>
<dbReference type="EMBL" id="WCZY01000023">
    <property type="protein sequence ID" value="KAB6690245.1"/>
    <property type="molecule type" value="Genomic_DNA"/>
</dbReference>
<evidence type="ECO:0000313" key="12">
    <source>
        <dbReference type="Proteomes" id="UP000470777"/>
    </source>
</evidence>
<name>A0A1Q6IST8_PHOVU</name>
<evidence type="ECO:0000313" key="4">
    <source>
        <dbReference type="EMBL" id="KAB6657185.1"/>
    </source>
</evidence>
<organism evidence="7 8">
    <name type="scientific">Phocaeicola vulgatus</name>
    <name type="common">Bacteroides vulgatus</name>
    <dbReference type="NCBI Taxonomy" id="821"/>
    <lineage>
        <taxon>Bacteria</taxon>
        <taxon>Pseudomonadati</taxon>
        <taxon>Bacteroidota</taxon>
        <taxon>Bacteroidia</taxon>
        <taxon>Bacteroidales</taxon>
        <taxon>Bacteroidaceae</taxon>
        <taxon>Phocaeicola</taxon>
    </lineage>
</organism>
<proteinExistence type="predicted"/>